<dbReference type="AlphaFoldDB" id="A0A8H6Z7R3"/>
<name>A0A8H6Z7R3_9AGAR</name>
<evidence type="ECO:0000313" key="3">
    <source>
        <dbReference type="Proteomes" id="UP000620124"/>
    </source>
</evidence>
<comment type="caution">
    <text evidence="2">The sequence shown here is derived from an EMBL/GenBank/DDBJ whole genome shotgun (WGS) entry which is preliminary data.</text>
</comment>
<reference evidence="2" key="1">
    <citation type="submission" date="2020-05" db="EMBL/GenBank/DDBJ databases">
        <title>Mycena genomes resolve the evolution of fungal bioluminescence.</title>
        <authorList>
            <person name="Tsai I.J."/>
        </authorList>
    </citation>
    <scope>NUCLEOTIDE SEQUENCE</scope>
    <source>
        <strain evidence="2">CCC161011</strain>
    </source>
</reference>
<sequence length="185" mass="20849">MFLSLQRAAENGRIASLGETFTVDHDEAEPPADAIPRMPSPVPSNEDDDDPMGMADNFTYPVREETPPPKPIPRSRQATVEEDEELGRSLPGRLLKPNETLLKAGDTLFHRMHTHQEQECGTKKFSPFLPFHDEEEWDVARWLMKNVTQTGTDEYLALPINKKANLSFHNNRAFRGPGVVDAQPC</sequence>
<feature type="region of interest" description="Disordered" evidence="1">
    <location>
        <begin position="1"/>
        <end position="92"/>
    </location>
</feature>
<dbReference type="Proteomes" id="UP000620124">
    <property type="component" value="Unassembled WGS sequence"/>
</dbReference>
<evidence type="ECO:0000256" key="1">
    <source>
        <dbReference type="SAM" id="MobiDB-lite"/>
    </source>
</evidence>
<keyword evidence="3" id="KW-1185">Reference proteome</keyword>
<gene>
    <name evidence="2" type="ORF">MVEN_00117800</name>
</gene>
<evidence type="ECO:0000313" key="2">
    <source>
        <dbReference type="EMBL" id="KAF7372554.1"/>
    </source>
</evidence>
<proteinExistence type="predicted"/>
<dbReference type="EMBL" id="JACAZI010000001">
    <property type="protein sequence ID" value="KAF7372554.1"/>
    <property type="molecule type" value="Genomic_DNA"/>
</dbReference>
<dbReference type="OrthoDB" id="2688393at2759"/>
<accession>A0A8H6Z7R3</accession>
<protein>
    <submittedName>
        <fullName evidence="2">Uncharacterized protein</fullName>
    </submittedName>
</protein>
<organism evidence="2 3">
    <name type="scientific">Mycena venus</name>
    <dbReference type="NCBI Taxonomy" id="2733690"/>
    <lineage>
        <taxon>Eukaryota</taxon>
        <taxon>Fungi</taxon>
        <taxon>Dikarya</taxon>
        <taxon>Basidiomycota</taxon>
        <taxon>Agaricomycotina</taxon>
        <taxon>Agaricomycetes</taxon>
        <taxon>Agaricomycetidae</taxon>
        <taxon>Agaricales</taxon>
        <taxon>Marasmiineae</taxon>
        <taxon>Mycenaceae</taxon>
        <taxon>Mycena</taxon>
    </lineage>
</organism>